<dbReference type="InterPro" id="IPR050877">
    <property type="entry name" value="EMX-VAX-Noto_Homeobox_TFs"/>
</dbReference>
<comment type="subcellular location">
    <subcellularLocation>
        <location evidence="1 5 6">Nucleus</location>
    </subcellularLocation>
</comment>
<protein>
    <recommendedName>
        <fullName evidence="7">Homeobox domain-containing protein</fullName>
    </recommendedName>
</protein>
<feature type="domain" description="Homeobox" evidence="7">
    <location>
        <begin position="27"/>
        <end position="72"/>
    </location>
</feature>
<dbReference type="HOGENOM" id="CLU_2087153_0_0_1"/>
<dbReference type="OrthoDB" id="6159439at2759"/>
<dbReference type="CDD" id="cd00086">
    <property type="entry name" value="homeodomain"/>
    <property type="match status" value="1"/>
</dbReference>
<dbReference type="Pfam" id="PF00046">
    <property type="entry name" value="Homeodomain"/>
    <property type="match status" value="1"/>
</dbReference>
<dbReference type="GO" id="GO:0000978">
    <property type="term" value="F:RNA polymerase II cis-regulatory region sequence-specific DNA binding"/>
    <property type="evidence" value="ECO:0007669"/>
    <property type="project" value="TreeGrafter"/>
</dbReference>
<dbReference type="EMBL" id="DS232025">
    <property type="protein sequence ID" value="EDS32381.1"/>
    <property type="molecule type" value="Genomic_DNA"/>
</dbReference>
<sequence>MITLIWVKSESQSWLTNLGSAYLLPFRKPKRVRTAFSPSQLLKLEHAFENNHYVVGAERKQLAQTLCLTETQGLLDAKRGGKCLSLVSPFAAAAPSPQQEGGLTPLPHLHHRARRFV</sequence>
<evidence type="ECO:0000313" key="8">
    <source>
        <dbReference type="EMBL" id="EDS32381.1"/>
    </source>
</evidence>
<dbReference type="PANTHER" id="PTHR24339:SF28">
    <property type="entry name" value="E5-RELATED"/>
    <property type="match status" value="1"/>
</dbReference>
<evidence type="ECO:0000259" key="7">
    <source>
        <dbReference type="PROSITE" id="PS50071"/>
    </source>
</evidence>
<evidence type="ECO:0000313" key="9">
    <source>
        <dbReference type="EnsemblMetazoa" id="CPIJ009086-PA"/>
    </source>
</evidence>
<dbReference type="InterPro" id="IPR009057">
    <property type="entry name" value="Homeodomain-like_sf"/>
</dbReference>
<dbReference type="EnsemblMetazoa" id="CPIJ009086-RA">
    <property type="protein sequence ID" value="CPIJ009086-PA"/>
    <property type="gene ID" value="CPIJ009086"/>
</dbReference>
<organism>
    <name type="scientific">Culex quinquefasciatus</name>
    <name type="common">Southern house mosquito</name>
    <name type="synonym">Culex pungens</name>
    <dbReference type="NCBI Taxonomy" id="7176"/>
    <lineage>
        <taxon>Eukaryota</taxon>
        <taxon>Metazoa</taxon>
        <taxon>Ecdysozoa</taxon>
        <taxon>Arthropoda</taxon>
        <taxon>Hexapoda</taxon>
        <taxon>Insecta</taxon>
        <taxon>Pterygota</taxon>
        <taxon>Neoptera</taxon>
        <taxon>Endopterygota</taxon>
        <taxon>Diptera</taxon>
        <taxon>Nematocera</taxon>
        <taxon>Culicoidea</taxon>
        <taxon>Culicidae</taxon>
        <taxon>Culicinae</taxon>
        <taxon>Culicini</taxon>
        <taxon>Culex</taxon>
        <taxon>Culex</taxon>
    </lineage>
</organism>
<dbReference type="GO" id="GO:0030182">
    <property type="term" value="P:neuron differentiation"/>
    <property type="evidence" value="ECO:0007669"/>
    <property type="project" value="TreeGrafter"/>
</dbReference>
<dbReference type="GO" id="GO:0007420">
    <property type="term" value="P:brain development"/>
    <property type="evidence" value="ECO:0007669"/>
    <property type="project" value="TreeGrafter"/>
</dbReference>
<reference evidence="9" key="2">
    <citation type="submission" date="2021-02" db="UniProtKB">
        <authorList>
            <consortium name="EnsemblMetazoa"/>
        </authorList>
    </citation>
    <scope>IDENTIFICATION</scope>
    <source>
        <strain evidence="9">JHB</strain>
    </source>
</reference>
<dbReference type="AlphaFoldDB" id="B0WPJ1"/>
<feature type="DNA-binding region" description="Homeobox" evidence="5">
    <location>
        <begin position="29"/>
        <end position="73"/>
    </location>
</feature>
<dbReference type="InterPro" id="IPR001356">
    <property type="entry name" value="HD"/>
</dbReference>
<evidence type="ECO:0000256" key="2">
    <source>
        <dbReference type="ARBA" id="ARBA00023125"/>
    </source>
</evidence>
<proteinExistence type="predicted"/>
<dbReference type="Gene3D" id="1.10.10.60">
    <property type="entry name" value="Homeodomain-like"/>
    <property type="match status" value="1"/>
</dbReference>
<keyword evidence="4 5" id="KW-0539">Nucleus</keyword>
<accession>B0WPJ1</accession>
<dbReference type="VEuPathDB" id="VectorBase:CQUJHB006068"/>
<dbReference type="Proteomes" id="UP000002320">
    <property type="component" value="Unassembled WGS sequence"/>
</dbReference>
<gene>
    <name evidence="9" type="primary">6041371</name>
    <name evidence="8" type="ORF">CpipJ_CPIJ009086</name>
</gene>
<dbReference type="PROSITE" id="PS50071">
    <property type="entry name" value="HOMEOBOX_2"/>
    <property type="match status" value="1"/>
</dbReference>
<keyword evidence="2 5" id="KW-0238">DNA-binding</keyword>
<keyword evidence="10" id="KW-1185">Reference proteome</keyword>
<dbReference type="SMART" id="SM00389">
    <property type="entry name" value="HOX"/>
    <property type="match status" value="1"/>
</dbReference>
<evidence type="ECO:0000256" key="5">
    <source>
        <dbReference type="PROSITE-ProRule" id="PRU00108"/>
    </source>
</evidence>
<dbReference type="GO" id="GO:0005634">
    <property type="term" value="C:nucleus"/>
    <property type="evidence" value="ECO:0007669"/>
    <property type="project" value="UniProtKB-SubCell"/>
</dbReference>
<keyword evidence="3 5" id="KW-0371">Homeobox</keyword>
<dbReference type="KEGG" id="cqu:CpipJ_CPIJ009086"/>
<dbReference type="SUPFAM" id="SSF46689">
    <property type="entry name" value="Homeodomain-like"/>
    <property type="match status" value="1"/>
</dbReference>
<dbReference type="PANTHER" id="PTHR24339">
    <property type="entry name" value="HOMEOBOX PROTEIN EMX-RELATED"/>
    <property type="match status" value="1"/>
</dbReference>
<evidence type="ECO:0000256" key="3">
    <source>
        <dbReference type="ARBA" id="ARBA00023155"/>
    </source>
</evidence>
<evidence type="ECO:0000256" key="1">
    <source>
        <dbReference type="ARBA" id="ARBA00004123"/>
    </source>
</evidence>
<dbReference type="InParanoid" id="B0WPJ1"/>
<dbReference type="VEuPathDB" id="VectorBase:CPIJ009086"/>
<dbReference type="eggNOG" id="KOG0843">
    <property type="taxonomic scope" value="Eukaryota"/>
</dbReference>
<name>B0WPJ1_CULQU</name>
<evidence type="ECO:0000256" key="4">
    <source>
        <dbReference type="ARBA" id="ARBA00023242"/>
    </source>
</evidence>
<reference evidence="8" key="1">
    <citation type="submission" date="2007-03" db="EMBL/GenBank/DDBJ databases">
        <title>Annotation of Culex pipiens quinquefasciatus.</title>
        <authorList>
            <consortium name="The Broad Institute Genome Sequencing Platform"/>
            <person name="Atkinson P.W."/>
            <person name="Hemingway J."/>
            <person name="Christensen B.M."/>
            <person name="Higgs S."/>
            <person name="Kodira C."/>
            <person name="Hannick L."/>
            <person name="Megy K."/>
            <person name="O'Leary S."/>
            <person name="Pearson M."/>
            <person name="Haas B.J."/>
            <person name="Mauceli E."/>
            <person name="Wortman J.R."/>
            <person name="Lee N.H."/>
            <person name="Guigo R."/>
            <person name="Stanke M."/>
            <person name="Alvarado L."/>
            <person name="Amedeo P."/>
            <person name="Antoine C.H."/>
            <person name="Arensburger P."/>
            <person name="Bidwell S.L."/>
            <person name="Crawford M."/>
            <person name="Camaro F."/>
            <person name="Devon K."/>
            <person name="Engels R."/>
            <person name="Hammond M."/>
            <person name="Howarth C."/>
            <person name="Koehrsen M."/>
            <person name="Lawson D."/>
            <person name="Montgomery P."/>
            <person name="Nene V."/>
            <person name="Nusbaum C."/>
            <person name="Puiu D."/>
            <person name="Romero-Severson J."/>
            <person name="Severson D.W."/>
            <person name="Shumway M."/>
            <person name="Sisk P."/>
            <person name="Stolte C."/>
            <person name="Zeng Q."/>
            <person name="Eisenstadt E."/>
            <person name="Fraser-Liggett C."/>
            <person name="Strausberg R."/>
            <person name="Galagan J."/>
            <person name="Birren B."/>
            <person name="Collins F.H."/>
        </authorList>
    </citation>
    <scope>NUCLEOTIDE SEQUENCE [LARGE SCALE GENOMIC DNA]</scope>
    <source>
        <strain evidence="8">JHB</strain>
    </source>
</reference>
<evidence type="ECO:0000313" key="10">
    <source>
        <dbReference type="Proteomes" id="UP000002320"/>
    </source>
</evidence>
<evidence type="ECO:0000256" key="6">
    <source>
        <dbReference type="RuleBase" id="RU000682"/>
    </source>
</evidence>
<dbReference type="GO" id="GO:0000981">
    <property type="term" value="F:DNA-binding transcription factor activity, RNA polymerase II-specific"/>
    <property type="evidence" value="ECO:0007669"/>
    <property type="project" value="TreeGrafter"/>
</dbReference>